<dbReference type="GO" id="GO:0003676">
    <property type="term" value="F:nucleic acid binding"/>
    <property type="evidence" value="ECO:0007669"/>
    <property type="project" value="InterPro"/>
</dbReference>
<evidence type="ECO:0000256" key="1">
    <source>
        <dbReference type="ARBA" id="ARBA00006738"/>
    </source>
</evidence>
<dbReference type="InterPro" id="IPR011856">
    <property type="entry name" value="tRNA_endonuc-like_dom_sf"/>
</dbReference>
<dbReference type="Pfam" id="PF02021">
    <property type="entry name" value="UPF0102"/>
    <property type="match status" value="1"/>
</dbReference>
<dbReference type="Gene3D" id="3.40.1350.10">
    <property type="match status" value="1"/>
</dbReference>
<sequence>MSEKSQNKNKGSIGEDLACAYLESKGYEILERNFRSRFGEIDIVAKEGGTVCIVEVKWRKNSKFGSAADAVDAKKQLKLMRMAKEYYLRRNLVGPIRIDVVAIDGDGQSINLIRNAVFEY</sequence>
<organism evidence="3 4">
    <name type="scientific">candidate division CPR2 bacterium GW2011_GWC2_39_10</name>
    <dbReference type="NCBI Taxonomy" id="1618345"/>
    <lineage>
        <taxon>Bacteria</taxon>
        <taxon>Bacteria division CPR2</taxon>
    </lineage>
</organism>
<gene>
    <name evidence="3" type="ORF">UT18_C0016G0015</name>
</gene>
<dbReference type="SUPFAM" id="SSF52980">
    <property type="entry name" value="Restriction endonuclease-like"/>
    <property type="match status" value="1"/>
</dbReference>
<dbReference type="EMBL" id="LBVV01000016">
    <property type="protein sequence ID" value="KKQ93719.1"/>
    <property type="molecule type" value="Genomic_DNA"/>
</dbReference>
<dbReference type="NCBIfam" id="NF009150">
    <property type="entry name" value="PRK12497.1-3"/>
    <property type="match status" value="1"/>
</dbReference>
<dbReference type="HAMAP" id="MF_00048">
    <property type="entry name" value="UPF0102"/>
    <property type="match status" value="1"/>
</dbReference>
<name>A0A0G0P6I2_UNCC2</name>
<evidence type="ECO:0000313" key="4">
    <source>
        <dbReference type="Proteomes" id="UP000034207"/>
    </source>
</evidence>
<dbReference type="STRING" id="1618345.UT18_C0016G0015"/>
<protein>
    <recommendedName>
        <fullName evidence="2">UPF0102 protein UT18_C0016G0015</fullName>
    </recommendedName>
</protein>
<dbReference type="InterPro" id="IPR003509">
    <property type="entry name" value="UPF0102_YraN-like"/>
</dbReference>
<evidence type="ECO:0000256" key="2">
    <source>
        <dbReference type="HAMAP-Rule" id="MF_00048"/>
    </source>
</evidence>
<dbReference type="AlphaFoldDB" id="A0A0G0P6I2"/>
<dbReference type="NCBIfam" id="TIGR00252">
    <property type="entry name" value="YraN family protein"/>
    <property type="match status" value="1"/>
</dbReference>
<dbReference type="Proteomes" id="UP000034207">
    <property type="component" value="Unassembled WGS sequence"/>
</dbReference>
<evidence type="ECO:0000313" key="3">
    <source>
        <dbReference type="EMBL" id="KKQ93719.1"/>
    </source>
</evidence>
<reference evidence="3 4" key="1">
    <citation type="journal article" date="2015" name="Nature">
        <title>rRNA introns, odd ribosomes, and small enigmatic genomes across a large radiation of phyla.</title>
        <authorList>
            <person name="Brown C.T."/>
            <person name="Hug L.A."/>
            <person name="Thomas B.C."/>
            <person name="Sharon I."/>
            <person name="Castelle C.J."/>
            <person name="Singh A."/>
            <person name="Wilkins M.J."/>
            <person name="Williams K.H."/>
            <person name="Banfield J.F."/>
        </authorList>
    </citation>
    <scope>NUCLEOTIDE SEQUENCE [LARGE SCALE GENOMIC DNA]</scope>
</reference>
<comment type="similarity">
    <text evidence="1 2">Belongs to the UPF0102 family.</text>
</comment>
<accession>A0A0G0P6I2</accession>
<proteinExistence type="inferred from homology"/>
<dbReference type="CDD" id="cd20736">
    <property type="entry name" value="PoNe_Nuclease"/>
    <property type="match status" value="1"/>
</dbReference>
<dbReference type="PANTHER" id="PTHR34039:SF1">
    <property type="entry name" value="UPF0102 PROTEIN YRAN"/>
    <property type="match status" value="1"/>
</dbReference>
<dbReference type="PANTHER" id="PTHR34039">
    <property type="entry name" value="UPF0102 PROTEIN YRAN"/>
    <property type="match status" value="1"/>
</dbReference>
<dbReference type="NCBIfam" id="NF009154">
    <property type="entry name" value="PRK12497.3-3"/>
    <property type="match status" value="1"/>
</dbReference>
<dbReference type="InterPro" id="IPR011335">
    <property type="entry name" value="Restrct_endonuc-II-like"/>
</dbReference>
<comment type="caution">
    <text evidence="3">The sequence shown here is derived from an EMBL/GenBank/DDBJ whole genome shotgun (WGS) entry which is preliminary data.</text>
</comment>